<feature type="signal peptide" evidence="2">
    <location>
        <begin position="1"/>
        <end position="24"/>
    </location>
</feature>
<protein>
    <recommendedName>
        <fullName evidence="5">Lipoprotein</fullName>
    </recommendedName>
</protein>
<gene>
    <name evidence="3" type="ORF">BN948_02263</name>
</gene>
<evidence type="ECO:0008006" key="5">
    <source>
        <dbReference type="Google" id="ProtNLM"/>
    </source>
</evidence>
<dbReference type="Proteomes" id="UP000028878">
    <property type="component" value="Unassembled WGS sequence"/>
</dbReference>
<evidence type="ECO:0000256" key="1">
    <source>
        <dbReference type="SAM" id="MobiDB-lite"/>
    </source>
</evidence>
<organism evidence="3 4">
    <name type="scientific">Hydrogenophaga intermedia</name>
    <dbReference type="NCBI Taxonomy" id="65786"/>
    <lineage>
        <taxon>Bacteria</taxon>
        <taxon>Pseudomonadati</taxon>
        <taxon>Pseudomonadota</taxon>
        <taxon>Betaproteobacteria</taxon>
        <taxon>Burkholderiales</taxon>
        <taxon>Comamonadaceae</taxon>
        <taxon>Hydrogenophaga</taxon>
    </lineage>
</organism>
<feature type="region of interest" description="Disordered" evidence="1">
    <location>
        <begin position="28"/>
        <end position="95"/>
    </location>
</feature>
<accession>A0A1L1PP67</accession>
<dbReference type="AlphaFoldDB" id="A0A1L1PP67"/>
<dbReference type="EMBL" id="CCAE010000015">
    <property type="protein sequence ID" value="CDN87836.1"/>
    <property type="molecule type" value="Genomic_DNA"/>
</dbReference>
<feature type="compositionally biased region" description="Pro residues" evidence="1">
    <location>
        <begin position="70"/>
        <end position="86"/>
    </location>
</feature>
<dbReference type="PROSITE" id="PS51257">
    <property type="entry name" value="PROKAR_LIPOPROTEIN"/>
    <property type="match status" value="1"/>
</dbReference>
<evidence type="ECO:0000313" key="4">
    <source>
        <dbReference type="Proteomes" id="UP000028878"/>
    </source>
</evidence>
<evidence type="ECO:0000313" key="3">
    <source>
        <dbReference type="EMBL" id="CDN87836.1"/>
    </source>
</evidence>
<evidence type="ECO:0000256" key="2">
    <source>
        <dbReference type="SAM" id="SignalP"/>
    </source>
</evidence>
<name>A0A1L1PP67_HYDIT</name>
<dbReference type="RefSeq" id="WP_009520197.1">
    <property type="nucleotide sequence ID" value="NZ_CCAE010000015.1"/>
</dbReference>
<keyword evidence="4" id="KW-1185">Reference proteome</keyword>
<reference evidence="4" key="1">
    <citation type="submission" date="2014-11" db="EMBL/GenBank/DDBJ databases">
        <title>Draft genome sequence of Hydrogenophaga intermedia S1.</title>
        <authorList>
            <person name="Gan H.M."/>
            <person name="Chew T.H."/>
            <person name="Stolz A."/>
        </authorList>
    </citation>
    <scope>NUCLEOTIDE SEQUENCE [LARGE SCALE GENOMIC DNA]</scope>
    <source>
        <strain evidence="4">S1</strain>
    </source>
</reference>
<feature type="chain" id="PRO_5009681685" description="Lipoprotein" evidence="2">
    <location>
        <begin position="25"/>
        <end position="95"/>
    </location>
</feature>
<proteinExistence type="predicted"/>
<sequence precursor="true">MRSHPRSSASLGVLFALVAAVALSACDRSAAPTPPITTDPAATPRPEDERNRVPPGMQPSPGTPGSTPAPMAPPSPSEPPATPPSPGGSGTSPTQ</sequence>
<keyword evidence="2" id="KW-0732">Signal</keyword>